<organism evidence="2 3">
    <name type="scientific">Letharia columbiana</name>
    <dbReference type="NCBI Taxonomy" id="112416"/>
    <lineage>
        <taxon>Eukaryota</taxon>
        <taxon>Fungi</taxon>
        <taxon>Dikarya</taxon>
        <taxon>Ascomycota</taxon>
        <taxon>Pezizomycotina</taxon>
        <taxon>Lecanoromycetes</taxon>
        <taxon>OSLEUM clade</taxon>
        <taxon>Lecanoromycetidae</taxon>
        <taxon>Lecanorales</taxon>
        <taxon>Lecanorineae</taxon>
        <taxon>Parmeliaceae</taxon>
        <taxon>Letharia</taxon>
    </lineage>
</organism>
<evidence type="ECO:0000313" key="2">
    <source>
        <dbReference type="EMBL" id="KAF6234987.1"/>
    </source>
</evidence>
<reference evidence="2 3" key="1">
    <citation type="journal article" date="2020" name="Genomics">
        <title>Complete, high-quality genomes from long-read metagenomic sequencing of two wolf lichen thalli reveals enigmatic genome architecture.</title>
        <authorList>
            <person name="McKenzie S.K."/>
            <person name="Walston R.F."/>
            <person name="Allen J.L."/>
        </authorList>
    </citation>
    <scope>NUCLEOTIDE SEQUENCE [LARGE SCALE GENOMIC DNA]</scope>
    <source>
        <strain evidence="2">WasteWater2</strain>
    </source>
</reference>
<protein>
    <submittedName>
        <fullName evidence="2">Uncharacterized protein</fullName>
    </submittedName>
</protein>
<accession>A0A8H6FUF9</accession>
<dbReference type="OrthoDB" id="3919993at2759"/>
<dbReference type="RefSeq" id="XP_037164368.1">
    <property type="nucleotide sequence ID" value="XM_037308823.1"/>
</dbReference>
<gene>
    <name evidence="2" type="ORF">HO173_006917</name>
</gene>
<keyword evidence="3" id="KW-1185">Reference proteome</keyword>
<proteinExistence type="predicted"/>
<dbReference type="Proteomes" id="UP000578531">
    <property type="component" value="Unassembled WGS sequence"/>
</dbReference>
<comment type="caution">
    <text evidence="2">The sequence shown here is derived from an EMBL/GenBank/DDBJ whole genome shotgun (WGS) entry which is preliminary data.</text>
</comment>
<evidence type="ECO:0000256" key="1">
    <source>
        <dbReference type="SAM" id="MobiDB-lite"/>
    </source>
</evidence>
<name>A0A8H6FUF9_9LECA</name>
<sequence length="348" mass="35699">MAFQAPPAVCSLPAYQTFMPLSGFSPALGYCSTTSLLDKRTDRIATSLRTSRDVQCPAGDNYLCDLLSELEASDHEFARGVCCCIGVCLETQPTAFVTVSMTTPMTISSISTPQVSLSSTSNANSNTVTGSNPIASTTSATSSITSSSVSTIPRGTSSSSSSSTSLSSSSTGSGVLSTPSSTSISGISSSSSSSSSSPSSSPSSNPSSTSSSSSSSSTATCPTTITADPSCTSIAVAAGVTVTYTEYYSGQYTIEATDNPGNDQADFPPIYNSMSGTLDMCDAATNCANIADSATSTENTVYYSFDLHYLASNATWECVLYYDPNTDTSYFSVADTDACLSFGFSQPS</sequence>
<dbReference type="EMBL" id="JACCJC010000027">
    <property type="protein sequence ID" value="KAF6234987.1"/>
    <property type="molecule type" value="Genomic_DNA"/>
</dbReference>
<evidence type="ECO:0000313" key="3">
    <source>
        <dbReference type="Proteomes" id="UP000578531"/>
    </source>
</evidence>
<dbReference type="GeneID" id="59288575"/>
<dbReference type="AlphaFoldDB" id="A0A8H6FUF9"/>
<feature type="region of interest" description="Disordered" evidence="1">
    <location>
        <begin position="115"/>
        <end position="219"/>
    </location>
</feature>